<sequence length="87" mass="9665">MTKTVYIVGSKGIPAKYGGFETFVEKLTEFQQDKDIQYYVACMRENSAKSGIRADDFQTSQQNPKKNSLTVVATLFSLNTLNSPTSS</sequence>
<dbReference type="Pfam" id="PF09314">
    <property type="entry name" value="DUF1972"/>
    <property type="match status" value="1"/>
</dbReference>
<evidence type="ECO:0000313" key="2">
    <source>
        <dbReference type="EMBL" id="QBR99681.1"/>
    </source>
</evidence>
<dbReference type="AlphaFoldDB" id="A0A4Y5FQN6"/>
<name>A0A4Y5FQN6_STRTR</name>
<organism evidence="2">
    <name type="scientific">Streptococcus thermophilus</name>
    <dbReference type="NCBI Taxonomy" id="1308"/>
    <lineage>
        <taxon>Bacteria</taxon>
        <taxon>Bacillati</taxon>
        <taxon>Bacillota</taxon>
        <taxon>Bacilli</taxon>
        <taxon>Lactobacillales</taxon>
        <taxon>Streptococcaceae</taxon>
        <taxon>Streptococcus</taxon>
    </lineage>
</organism>
<feature type="domain" description="DUF1972" evidence="1">
    <location>
        <begin position="3"/>
        <end position="53"/>
    </location>
</feature>
<gene>
    <name evidence="2" type="ORF">eps41b_0006</name>
</gene>
<reference evidence="2" key="1">
    <citation type="journal article" date="2019" name="Sci. Rep.">
        <title>A comparative genomics approach for identifying host-range determinants in Streptococcus thermophilus bacteriophages.</title>
        <authorList>
            <person name="Szymczak P."/>
            <person name="Rau M.H."/>
            <person name="Monteiro J.M."/>
            <person name="Pinho M.G."/>
            <person name="Filipe S.R."/>
            <person name="Vogensen F.K."/>
            <person name="Zeidan A.A."/>
            <person name="Janzen T."/>
        </authorList>
    </citation>
    <scope>NUCLEOTIDE SEQUENCE</scope>
    <source>
        <strain evidence="2">STCH_41_eps_begin</strain>
    </source>
</reference>
<keyword evidence="2" id="KW-0808">Transferase</keyword>
<protein>
    <submittedName>
        <fullName evidence="2">Alpha-D-glcNAc alpha-1,2-L-rhamnosyltransferase</fullName>
    </submittedName>
</protein>
<accession>A0A4Y5FQN6</accession>
<dbReference type="EMBL" id="MK483531">
    <property type="protein sequence ID" value="QBR99681.1"/>
    <property type="molecule type" value="Genomic_DNA"/>
</dbReference>
<evidence type="ECO:0000259" key="1">
    <source>
        <dbReference type="Pfam" id="PF09314"/>
    </source>
</evidence>
<dbReference type="InterPro" id="IPR015393">
    <property type="entry name" value="DUF1972"/>
</dbReference>
<proteinExistence type="predicted"/>
<dbReference type="GO" id="GO:0016740">
    <property type="term" value="F:transferase activity"/>
    <property type="evidence" value="ECO:0007669"/>
    <property type="project" value="UniProtKB-KW"/>
</dbReference>